<dbReference type="Proteomes" id="UP000282674">
    <property type="component" value="Unassembled WGS sequence"/>
</dbReference>
<dbReference type="GO" id="GO:0004497">
    <property type="term" value="F:monooxygenase activity"/>
    <property type="evidence" value="ECO:0007669"/>
    <property type="project" value="UniProtKB-KW"/>
</dbReference>
<evidence type="ECO:0000313" key="3">
    <source>
        <dbReference type="EMBL" id="RMI43161.1"/>
    </source>
</evidence>
<dbReference type="OrthoDB" id="9791689at2"/>
<dbReference type="PANTHER" id="PTHR43476:SF5">
    <property type="entry name" value="FAD-DEPENDENT MONOOXYGENASE"/>
    <property type="match status" value="1"/>
</dbReference>
<keyword evidence="3" id="KW-0503">Monooxygenase</keyword>
<gene>
    <name evidence="3" type="ORF">EBO15_17140</name>
</gene>
<name>A0A3M2M0I2_9ACTN</name>
<accession>A0A3M2M0I2</accession>
<keyword evidence="1" id="KW-0560">Oxidoreductase</keyword>
<dbReference type="PRINTS" id="PR00420">
    <property type="entry name" value="RNGMNOXGNASE"/>
</dbReference>
<sequence length="401" mass="43488">MADLTTDFCIVGGGPAGLTLALLLVRSGARVVVLERSRSLDRDYRGEILQPGGQALLDALGVLDPALAAGGYAMDRFQLVEHGRTLIDADYRGLPGPFGRLLSLPQRHVLEELLAQCGKFEEFVHLGGCRAVRLLGSGGRVEGVEGDRAAGSPTVHAHCVIGADGRYSKVRRLAGIEAGRLDVFDQDVLWFRLPLSGPVPREVRIFRAGGNPVITYPSYPDSLQVGWTLPHGRYRALAEAGVGELRERIARAMPPYADLVRASITSARDLTLLDVFAGDAAEWARDGLVLIGDSAHTHSPIGAQGINLAIQDAVALHGVLLDSLRRRDATARFFEPYVRDRRRTINRITRIQIMQSKAMLSTGRLGGALRPRIAGLVSRTPAYRRVFDTIAFGDRTIQVPG</sequence>
<organism evidence="3 4">
    <name type="scientific">Actinomadura harenae</name>
    <dbReference type="NCBI Taxonomy" id="2483351"/>
    <lineage>
        <taxon>Bacteria</taxon>
        <taxon>Bacillati</taxon>
        <taxon>Actinomycetota</taxon>
        <taxon>Actinomycetes</taxon>
        <taxon>Streptosporangiales</taxon>
        <taxon>Thermomonosporaceae</taxon>
        <taxon>Actinomadura</taxon>
    </lineage>
</organism>
<dbReference type="Gene3D" id="3.50.50.60">
    <property type="entry name" value="FAD/NAD(P)-binding domain"/>
    <property type="match status" value="2"/>
</dbReference>
<proteinExistence type="predicted"/>
<reference evidence="3 4" key="1">
    <citation type="submission" date="2018-10" db="EMBL/GenBank/DDBJ databases">
        <title>Isolation from soil.</title>
        <authorList>
            <person name="Hu J."/>
        </authorList>
    </citation>
    <scope>NUCLEOTIDE SEQUENCE [LARGE SCALE GENOMIC DNA]</scope>
    <source>
        <strain evidence="3 4">NEAU-Ht49</strain>
    </source>
</reference>
<dbReference type="SUPFAM" id="SSF51905">
    <property type="entry name" value="FAD/NAD(P)-binding domain"/>
    <property type="match status" value="1"/>
</dbReference>
<dbReference type="InterPro" id="IPR002938">
    <property type="entry name" value="FAD-bd"/>
</dbReference>
<dbReference type="GO" id="GO:0071949">
    <property type="term" value="F:FAD binding"/>
    <property type="evidence" value="ECO:0007669"/>
    <property type="project" value="InterPro"/>
</dbReference>
<dbReference type="EMBL" id="RFFG01000027">
    <property type="protein sequence ID" value="RMI43161.1"/>
    <property type="molecule type" value="Genomic_DNA"/>
</dbReference>
<dbReference type="AlphaFoldDB" id="A0A3M2M0I2"/>
<evidence type="ECO:0000313" key="4">
    <source>
        <dbReference type="Proteomes" id="UP000282674"/>
    </source>
</evidence>
<dbReference type="InterPro" id="IPR050631">
    <property type="entry name" value="PheA/TfdB_FAD_monoxygenase"/>
</dbReference>
<dbReference type="PANTHER" id="PTHR43476">
    <property type="entry name" value="3-(3-HYDROXY-PHENYL)PROPIONATE/3-HYDROXYCINNAMIC ACID HYDROXYLASE"/>
    <property type="match status" value="1"/>
</dbReference>
<comment type="caution">
    <text evidence="3">The sequence shown here is derived from an EMBL/GenBank/DDBJ whole genome shotgun (WGS) entry which is preliminary data.</text>
</comment>
<feature type="domain" description="FAD-binding" evidence="2">
    <location>
        <begin position="6"/>
        <end position="350"/>
    </location>
</feature>
<evidence type="ECO:0000256" key="1">
    <source>
        <dbReference type="ARBA" id="ARBA00023002"/>
    </source>
</evidence>
<dbReference type="RefSeq" id="WP_122195392.1">
    <property type="nucleotide sequence ID" value="NZ_JBHSKC010000013.1"/>
</dbReference>
<evidence type="ECO:0000259" key="2">
    <source>
        <dbReference type="Pfam" id="PF01494"/>
    </source>
</evidence>
<dbReference type="Pfam" id="PF01494">
    <property type="entry name" value="FAD_binding_3"/>
    <property type="match status" value="1"/>
</dbReference>
<dbReference type="InterPro" id="IPR036188">
    <property type="entry name" value="FAD/NAD-bd_sf"/>
</dbReference>
<protein>
    <submittedName>
        <fullName evidence="3">FAD-binding monooxygenase</fullName>
    </submittedName>
</protein>
<keyword evidence="4" id="KW-1185">Reference proteome</keyword>